<name>A0A7Y9TKV1_9BACT</name>
<evidence type="ECO:0000313" key="1">
    <source>
        <dbReference type="EMBL" id="NYF79572.1"/>
    </source>
</evidence>
<gene>
    <name evidence="1" type="ORF">HDF17_001892</name>
</gene>
<proteinExistence type="predicted"/>
<keyword evidence="2" id="KW-1185">Reference proteome</keyword>
<keyword evidence="1" id="KW-0347">Helicase</keyword>
<accession>A0A7Y9TKV1</accession>
<dbReference type="AlphaFoldDB" id="A0A7Y9TKV1"/>
<organism evidence="1 2">
    <name type="scientific">Granulicella arctica</name>
    <dbReference type="NCBI Taxonomy" id="940613"/>
    <lineage>
        <taxon>Bacteria</taxon>
        <taxon>Pseudomonadati</taxon>
        <taxon>Acidobacteriota</taxon>
        <taxon>Terriglobia</taxon>
        <taxon>Terriglobales</taxon>
        <taxon>Acidobacteriaceae</taxon>
        <taxon>Granulicella</taxon>
    </lineage>
</organism>
<keyword evidence="1" id="KW-0067">ATP-binding</keyword>
<comment type="caution">
    <text evidence="1">The sequence shown here is derived from an EMBL/GenBank/DDBJ whole genome shotgun (WGS) entry which is preliminary data.</text>
</comment>
<dbReference type="GO" id="GO:0004386">
    <property type="term" value="F:helicase activity"/>
    <property type="evidence" value="ECO:0007669"/>
    <property type="project" value="UniProtKB-KW"/>
</dbReference>
<reference evidence="1 2" key="1">
    <citation type="submission" date="2020-07" db="EMBL/GenBank/DDBJ databases">
        <title>Genomic Encyclopedia of Type Strains, Phase IV (KMG-V): Genome sequencing to study the core and pangenomes of soil and plant-associated prokaryotes.</title>
        <authorList>
            <person name="Whitman W."/>
        </authorList>
    </citation>
    <scope>NUCLEOTIDE SEQUENCE [LARGE SCALE GENOMIC DNA]</scope>
    <source>
        <strain evidence="1 2">X4EP2</strain>
    </source>
</reference>
<keyword evidence="1" id="KW-0378">Hydrolase</keyword>
<dbReference type="EMBL" id="JACCCW010000002">
    <property type="protein sequence ID" value="NYF79572.1"/>
    <property type="molecule type" value="Genomic_DNA"/>
</dbReference>
<dbReference type="Proteomes" id="UP000589520">
    <property type="component" value="Unassembled WGS sequence"/>
</dbReference>
<keyword evidence="1" id="KW-0547">Nucleotide-binding</keyword>
<protein>
    <submittedName>
        <fullName evidence="1">DNA replicative helicase MCM subunit Mcm2 (Cdc46/Mcm family)</fullName>
    </submittedName>
</protein>
<evidence type="ECO:0000313" key="2">
    <source>
        <dbReference type="Proteomes" id="UP000589520"/>
    </source>
</evidence>
<sequence>MKKTKRLSIEHRHREVTITVEGSTLRVEDSQPNAANALATCPTCGSRWITRVAPADGDAPAGIDSIHRALQQSGLHVQVTPAGQLLICQRSFEELKEKF</sequence>
<dbReference type="RefSeq" id="WP_179490330.1">
    <property type="nucleotide sequence ID" value="NZ_JACCCW010000002.1"/>
</dbReference>